<dbReference type="PROSITE" id="PS51257">
    <property type="entry name" value="PROKAR_LIPOPROTEIN"/>
    <property type="match status" value="1"/>
</dbReference>
<dbReference type="AlphaFoldDB" id="A0A0R0D3L8"/>
<dbReference type="InterPro" id="IPR012467">
    <property type="entry name" value="DUF1684"/>
</dbReference>
<keyword evidence="2" id="KW-1185">Reference proteome</keyword>
<name>A0A0R0D3L8_9GAMM</name>
<proteinExistence type="predicted"/>
<evidence type="ECO:0000313" key="2">
    <source>
        <dbReference type="Proteomes" id="UP000051386"/>
    </source>
</evidence>
<dbReference type="PANTHER" id="PTHR41913">
    <property type="entry name" value="DUF1684 DOMAIN-CONTAINING PROTEIN"/>
    <property type="match status" value="1"/>
</dbReference>
<dbReference type="PANTHER" id="PTHR41913:SF1">
    <property type="entry name" value="DUF1684 DOMAIN-CONTAINING PROTEIN"/>
    <property type="match status" value="1"/>
</dbReference>
<evidence type="ECO:0000313" key="1">
    <source>
        <dbReference type="EMBL" id="KRG72545.1"/>
    </source>
</evidence>
<dbReference type="EMBL" id="LDJK01000072">
    <property type="protein sequence ID" value="KRG72545.1"/>
    <property type="molecule type" value="Genomic_DNA"/>
</dbReference>
<evidence type="ECO:0008006" key="3">
    <source>
        <dbReference type="Google" id="ProtNLM"/>
    </source>
</evidence>
<organism evidence="1 2">
    <name type="scientific">Stenotrophomonas chelatiphaga</name>
    <dbReference type="NCBI Taxonomy" id="517011"/>
    <lineage>
        <taxon>Bacteria</taxon>
        <taxon>Pseudomonadati</taxon>
        <taxon>Pseudomonadota</taxon>
        <taxon>Gammaproteobacteria</taxon>
        <taxon>Lysobacterales</taxon>
        <taxon>Lysobacteraceae</taxon>
        <taxon>Stenotrophomonas</taxon>
    </lineage>
</organism>
<dbReference type="Pfam" id="PF07920">
    <property type="entry name" value="DUF1684"/>
    <property type="match status" value="1"/>
</dbReference>
<reference evidence="1 2" key="1">
    <citation type="submission" date="2015-05" db="EMBL/GenBank/DDBJ databases">
        <title>Genome sequencing and analysis of members of genus Stenotrophomonas.</title>
        <authorList>
            <person name="Patil P.P."/>
            <person name="Midha S."/>
            <person name="Patil P.B."/>
        </authorList>
    </citation>
    <scope>NUCLEOTIDE SEQUENCE [LARGE SCALE GENOMIC DNA]</scope>
    <source>
        <strain evidence="1 2">DSM 21508</strain>
    </source>
</reference>
<sequence length="322" mass="35142">MKTYTLASVLVATLLVGACSRQEQPAPENPKAATAAQDFKRQHAEWVHERAADLGKPDGWTSLIGLHWINAGTQSVGGAEGNTIRLSIAPDRLAQLEQRADGLYLRPVDGAQISADGTPVQGEVRLEPEGKGGGTKLSYDEGKGQITAIKRGQRLALRVRHADAPARLHFGGLDFFPAEESWRVQARFVPHPAGRTLPIVNVLGEVADTPNPGYVVFEKEGREWRLEALGDPTKSLNLMFQDQTTSRQTYGVGRYLRTDAVAADGTVTLDFNRAYNPPCAYTDFATCPLPPPENRLAQQDDDRQLVRLAVVAGEKKYALAQH</sequence>
<dbReference type="PATRIC" id="fig|517011.3.peg.2951"/>
<gene>
    <name evidence="1" type="ORF">ABB28_14465</name>
</gene>
<dbReference type="Proteomes" id="UP000051386">
    <property type="component" value="Unassembled WGS sequence"/>
</dbReference>
<accession>A0A0R0D3L8</accession>
<protein>
    <recommendedName>
        <fullName evidence="3">Lipoprotein</fullName>
    </recommendedName>
</protein>
<comment type="caution">
    <text evidence="1">The sequence shown here is derived from an EMBL/GenBank/DDBJ whole genome shotgun (WGS) entry which is preliminary data.</text>
</comment>